<dbReference type="Ensembl" id="ENSEBUT00000008540.1">
    <property type="protein sequence ID" value="ENSEBUP00000008048.1"/>
    <property type="gene ID" value="ENSEBUG00000005236.1"/>
</dbReference>
<evidence type="ECO:0000256" key="3">
    <source>
        <dbReference type="SAM" id="MobiDB-lite"/>
    </source>
</evidence>
<accession>A0A8C4Q0C8</accession>
<evidence type="ECO:0000256" key="2">
    <source>
        <dbReference type="SAM" id="Coils"/>
    </source>
</evidence>
<keyword evidence="5" id="KW-1185">Reference proteome</keyword>
<dbReference type="GeneTree" id="ENSGT01050000247932"/>
<dbReference type="PANTHER" id="PTHR46292:SF1">
    <property type="entry name" value="COILED-COIL DOMAIN-CONTAINING PROTEIN 102A"/>
    <property type="match status" value="1"/>
</dbReference>
<feature type="region of interest" description="Disordered" evidence="3">
    <location>
        <begin position="449"/>
        <end position="553"/>
    </location>
</feature>
<feature type="coiled-coil region" evidence="2">
    <location>
        <begin position="248"/>
        <end position="324"/>
    </location>
</feature>
<sequence length="553" mass="61832">MNQARGLRFKDGDQSKKQGVLSSLLQKFTGGEGASRIGRRSYQQQQQKQQQKQHQKQHCMLGSNPSDSSYQQNEDAVRITSPRGRPEVRASVCGQGWLGPNHGWHLSSNSNSCSPVEALRPRSFSHGRQIHGRLQPSSPVVHIPAPQPQLLLSVSPPHRPLSPPRPSVTILNAHASHPMAVSPLGYGEASPLEAYPSPMGYALPEQNSAAPQPPKIHEEDSFRKKQINRVNLSGVEVQCGGWQGGVMEEDDEDDEEDEEVEVEEWERRLDEAQSRASQLEKTMRWWSDCATSWREKWGKVRDERNEAREESRVLQAQITGLQRQLAECTHERDAAVSEALALRATLSPSHGAGAGAATWLGHRFEKEDQDGEAKGSWWSDGELAGHIAADLESSCCSTDLTSWEAEENWSLVLSKVSGKSQSEDLGDEESEDEKRLGLQADEFEWQELHPALTEERTFAKIPSLEPVGSEGSKESYDEPSDASDTESQSSNELHVTSEEEKLNMAKTAAERQRERRARIKSNRNDHEAYKATECSRKSAARLRMTENQLRELR</sequence>
<dbReference type="Proteomes" id="UP000694388">
    <property type="component" value="Unplaced"/>
</dbReference>
<keyword evidence="1 2" id="KW-0175">Coiled coil</keyword>
<dbReference type="AlphaFoldDB" id="A0A8C4Q0C8"/>
<dbReference type="PANTHER" id="PTHR46292">
    <property type="entry name" value="COILED-COIL DOMAIN-CONTAINING PROTEIN 102A"/>
    <property type="match status" value="1"/>
</dbReference>
<reference evidence="4" key="2">
    <citation type="submission" date="2025-09" db="UniProtKB">
        <authorList>
            <consortium name="Ensembl"/>
        </authorList>
    </citation>
    <scope>IDENTIFICATION</scope>
</reference>
<feature type="compositionally biased region" description="Polar residues" evidence="3">
    <location>
        <begin position="485"/>
        <end position="494"/>
    </location>
</feature>
<feature type="region of interest" description="Disordered" evidence="3">
    <location>
        <begin position="1"/>
        <end position="87"/>
    </location>
</feature>
<proteinExistence type="predicted"/>
<protein>
    <submittedName>
        <fullName evidence="4">Uncharacterized protein</fullName>
    </submittedName>
</protein>
<name>A0A8C4Q0C8_EPTBU</name>
<organism evidence="4 5">
    <name type="scientific">Eptatretus burgeri</name>
    <name type="common">Inshore hagfish</name>
    <dbReference type="NCBI Taxonomy" id="7764"/>
    <lineage>
        <taxon>Eukaryota</taxon>
        <taxon>Metazoa</taxon>
        <taxon>Chordata</taxon>
        <taxon>Craniata</taxon>
        <taxon>Vertebrata</taxon>
        <taxon>Cyclostomata</taxon>
        <taxon>Myxini</taxon>
        <taxon>Myxiniformes</taxon>
        <taxon>Myxinidae</taxon>
        <taxon>Eptatretinae</taxon>
        <taxon>Eptatretus</taxon>
    </lineage>
</organism>
<feature type="compositionally biased region" description="Basic and acidic residues" evidence="3">
    <location>
        <begin position="522"/>
        <end position="536"/>
    </location>
</feature>
<evidence type="ECO:0000313" key="5">
    <source>
        <dbReference type="Proteomes" id="UP000694388"/>
    </source>
</evidence>
<feature type="compositionally biased region" description="Basic and acidic residues" evidence="3">
    <location>
        <begin position="495"/>
        <end position="513"/>
    </location>
</feature>
<evidence type="ECO:0000256" key="1">
    <source>
        <dbReference type="ARBA" id="ARBA00023054"/>
    </source>
</evidence>
<evidence type="ECO:0000313" key="4">
    <source>
        <dbReference type="Ensembl" id="ENSEBUP00000008048.1"/>
    </source>
</evidence>
<reference evidence="4" key="1">
    <citation type="submission" date="2025-08" db="UniProtKB">
        <authorList>
            <consortium name="Ensembl"/>
        </authorList>
    </citation>
    <scope>IDENTIFICATION</scope>
</reference>
<feature type="compositionally biased region" description="Polar residues" evidence="3">
    <location>
        <begin position="63"/>
        <end position="74"/>
    </location>
</feature>